<protein>
    <submittedName>
        <fullName evidence="1">Uncharacterized protein</fullName>
    </submittedName>
</protein>
<dbReference type="Proteomes" id="UP000295444">
    <property type="component" value="Unassembled WGS sequence"/>
</dbReference>
<gene>
    <name evidence="1" type="ORF">EV186_103712</name>
</gene>
<dbReference type="RefSeq" id="WP_133850911.1">
    <property type="nucleotide sequence ID" value="NZ_SNXZ01000003.1"/>
</dbReference>
<sequence>MSSPELNDREHAILRAIRDGRGELSGHRCSELQVDGCWCDTVATWHLLFEGLIAPVRPAPPGGRVPATLTSLGEFLVGEGPLADKNRP</sequence>
<proteinExistence type="predicted"/>
<organism evidence="1 2">
    <name type="scientific">Labedaea rhizosphaerae</name>
    <dbReference type="NCBI Taxonomy" id="598644"/>
    <lineage>
        <taxon>Bacteria</taxon>
        <taxon>Bacillati</taxon>
        <taxon>Actinomycetota</taxon>
        <taxon>Actinomycetes</taxon>
        <taxon>Pseudonocardiales</taxon>
        <taxon>Pseudonocardiaceae</taxon>
        <taxon>Labedaea</taxon>
    </lineage>
</organism>
<reference evidence="1 2" key="1">
    <citation type="submission" date="2019-03" db="EMBL/GenBank/DDBJ databases">
        <title>Genomic Encyclopedia of Type Strains, Phase IV (KMG-IV): sequencing the most valuable type-strain genomes for metagenomic binning, comparative biology and taxonomic classification.</title>
        <authorList>
            <person name="Goeker M."/>
        </authorList>
    </citation>
    <scope>NUCLEOTIDE SEQUENCE [LARGE SCALE GENOMIC DNA]</scope>
    <source>
        <strain evidence="1 2">DSM 45361</strain>
    </source>
</reference>
<keyword evidence="2" id="KW-1185">Reference proteome</keyword>
<dbReference type="AlphaFoldDB" id="A0A4V3CZE5"/>
<dbReference type="EMBL" id="SNXZ01000003">
    <property type="protein sequence ID" value="TDP97748.1"/>
    <property type="molecule type" value="Genomic_DNA"/>
</dbReference>
<dbReference type="OrthoDB" id="3700530at2"/>
<evidence type="ECO:0000313" key="2">
    <source>
        <dbReference type="Proteomes" id="UP000295444"/>
    </source>
</evidence>
<accession>A0A4V3CZE5</accession>
<evidence type="ECO:0000313" key="1">
    <source>
        <dbReference type="EMBL" id="TDP97748.1"/>
    </source>
</evidence>
<comment type="caution">
    <text evidence="1">The sequence shown here is derived from an EMBL/GenBank/DDBJ whole genome shotgun (WGS) entry which is preliminary data.</text>
</comment>
<name>A0A4V3CZE5_LABRH</name>